<dbReference type="InterPro" id="IPR008757">
    <property type="entry name" value="Peptidase_M6-like_domain"/>
</dbReference>
<evidence type="ECO:0008006" key="14">
    <source>
        <dbReference type="Google" id="ProtNLM"/>
    </source>
</evidence>
<keyword evidence="3" id="KW-0964">Secreted</keyword>
<dbReference type="Proteomes" id="UP001157125">
    <property type="component" value="Unassembled WGS sequence"/>
</dbReference>
<dbReference type="Pfam" id="PF20774">
    <property type="entry name" value="InhA-like_VEG"/>
    <property type="match status" value="1"/>
</dbReference>
<keyword evidence="8" id="KW-0862">Zinc</keyword>
<keyword evidence="7" id="KW-0378">Hydrolase</keyword>
<feature type="domain" description="Peptidase M6-like" evidence="10">
    <location>
        <begin position="2"/>
        <end position="162"/>
    </location>
</feature>
<evidence type="ECO:0000313" key="13">
    <source>
        <dbReference type="Proteomes" id="UP001157125"/>
    </source>
</evidence>
<organism evidence="12 13">
    <name type="scientific">Demequina litorisediminis</name>
    <dbReference type="NCBI Taxonomy" id="1849022"/>
    <lineage>
        <taxon>Bacteria</taxon>
        <taxon>Bacillati</taxon>
        <taxon>Actinomycetota</taxon>
        <taxon>Actinomycetes</taxon>
        <taxon>Micrococcales</taxon>
        <taxon>Demequinaceae</taxon>
        <taxon>Demequina</taxon>
    </lineage>
</organism>
<evidence type="ECO:0000256" key="3">
    <source>
        <dbReference type="ARBA" id="ARBA00022525"/>
    </source>
</evidence>
<sequence length="488" mass="53572">MNADLASFDVWDRYDYDGDGDFNEPDGYIDHFQIVHAGGDQADGDPIYGSDAIWSHRWYAYYTSAGSTGPDTNRLGGTEIGDSGVWIGDYTMQPENGGRSVFYHEYGHDLGLPDDYNVQSGGDNNNEHWTLMAQSRLNAKKDGGLGERGGDLGAWNKLQLGWLDYEYVESGTKKIVNLGPSEYNTKKPQAVIVGLPEKTVTTDLGAPAEGDLQWYSGTGDDLTSTLTRDVSVPADGAALTFQARYDIESGYDYFYVEVDSGSGYVPIQGSLTTTEDIFATDGTEADWVDATYDLSAFAGQDVSLRLRYTTDGGVAGNDPDVADGIFLDSIAVDGVFADGAEDGDNGWTVDGFTAVGTESTESYPNYYIAANRTYTSYDKYLKTGPYFFGYASAKPDFVDHYSYQEGLLISYWDLSYSDNDTFAHPGSGRNLYIDAHPKPLKDVNGNLWRSRVQVYDAPFGLTRTDTVKAPCRRQEEHHQGHVGQPGLR</sequence>
<dbReference type="PANTHER" id="PTHR13062:SF12">
    <property type="entry name" value="ALPHA-2-MACROGLOBULIN DOMAIN-CONTAINING PROTEIN"/>
    <property type="match status" value="1"/>
</dbReference>
<evidence type="ECO:0000256" key="8">
    <source>
        <dbReference type="ARBA" id="ARBA00022833"/>
    </source>
</evidence>
<keyword evidence="9" id="KW-0482">Metalloprotease</keyword>
<gene>
    <name evidence="12" type="ORF">GCM10025876_28600</name>
</gene>
<evidence type="ECO:0000256" key="1">
    <source>
        <dbReference type="ARBA" id="ARBA00001947"/>
    </source>
</evidence>
<comment type="caution">
    <text evidence="12">The sequence shown here is derived from an EMBL/GenBank/DDBJ whole genome shotgun (WGS) entry which is preliminary data.</text>
</comment>
<feature type="domain" description="Immune inhibitor A-like metallopeptidase VEG" evidence="11">
    <location>
        <begin position="361"/>
        <end position="468"/>
    </location>
</feature>
<evidence type="ECO:0000256" key="9">
    <source>
        <dbReference type="ARBA" id="ARBA00023049"/>
    </source>
</evidence>
<evidence type="ECO:0000256" key="4">
    <source>
        <dbReference type="ARBA" id="ARBA00022670"/>
    </source>
</evidence>
<comment type="cofactor">
    <cofactor evidence="1">
        <name>Zn(2+)</name>
        <dbReference type="ChEBI" id="CHEBI:29105"/>
    </cofactor>
</comment>
<accession>A0ABQ6IG09</accession>
<dbReference type="Pfam" id="PF20773">
    <property type="entry name" value="InhA-like_MAM"/>
    <property type="match status" value="1"/>
</dbReference>
<dbReference type="NCBIfam" id="TIGR03296">
    <property type="entry name" value="M6dom_TIGR03296"/>
    <property type="match status" value="1"/>
</dbReference>
<evidence type="ECO:0000256" key="6">
    <source>
        <dbReference type="ARBA" id="ARBA00022729"/>
    </source>
</evidence>
<keyword evidence="13" id="KW-1185">Reference proteome</keyword>
<dbReference type="SUPFAM" id="SSF55486">
    <property type="entry name" value="Metalloproteases ('zincins'), catalytic domain"/>
    <property type="match status" value="1"/>
</dbReference>
<comment type="subcellular location">
    <subcellularLocation>
        <location evidence="2">Secreted</location>
    </subcellularLocation>
</comment>
<dbReference type="EMBL" id="BSUN01000001">
    <property type="protein sequence ID" value="GMA36656.1"/>
    <property type="molecule type" value="Genomic_DNA"/>
</dbReference>
<protein>
    <recommendedName>
        <fullName evidence="14">Immune inhibitor A</fullName>
    </recommendedName>
</protein>
<evidence type="ECO:0000256" key="2">
    <source>
        <dbReference type="ARBA" id="ARBA00004613"/>
    </source>
</evidence>
<proteinExistence type="predicted"/>
<keyword evidence="6" id="KW-0732">Signal</keyword>
<dbReference type="PANTHER" id="PTHR13062">
    <property type="entry name" value="COLLAGENASE"/>
    <property type="match status" value="1"/>
</dbReference>
<evidence type="ECO:0000256" key="5">
    <source>
        <dbReference type="ARBA" id="ARBA00022723"/>
    </source>
</evidence>
<name>A0ABQ6IG09_9MICO</name>
<evidence type="ECO:0000313" key="12">
    <source>
        <dbReference type="EMBL" id="GMA36656.1"/>
    </source>
</evidence>
<dbReference type="InterPro" id="IPR048665">
    <property type="entry name" value="InhA-like_VEG"/>
</dbReference>
<reference evidence="13" key="1">
    <citation type="journal article" date="2019" name="Int. J. Syst. Evol. Microbiol.">
        <title>The Global Catalogue of Microorganisms (GCM) 10K type strain sequencing project: providing services to taxonomists for standard genome sequencing and annotation.</title>
        <authorList>
            <consortium name="The Broad Institute Genomics Platform"/>
            <consortium name="The Broad Institute Genome Sequencing Center for Infectious Disease"/>
            <person name="Wu L."/>
            <person name="Ma J."/>
        </authorList>
    </citation>
    <scope>NUCLEOTIDE SEQUENCE [LARGE SCALE GENOMIC DNA]</scope>
    <source>
        <strain evidence="13">NBRC 112299</strain>
    </source>
</reference>
<keyword evidence="5" id="KW-0479">Metal-binding</keyword>
<evidence type="ECO:0000259" key="10">
    <source>
        <dbReference type="Pfam" id="PF05547"/>
    </source>
</evidence>
<evidence type="ECO:0000256" key="7">
    <source>
        <dbReference type="ARBA" id="ARBA00022801"/>
    </source>
</evidence>
<evidence type="ECO:0000259" key="11">
    <source>
        <dbReference type="Pfam" id="PF20774"/>
    </source>
</evidence>
<dbReference type="Pfam" id="PF05547">
    <property type="entry name" value="Peptidase_M6"/>
    <property type="match status" value="1"/>
</dbReference>
<dbReference type="RefSeq" id="WP_284329392.1">
    <property type="nucleotide sequence ID" value="NZ_BSUN01000001.1"/>
</dbReference>
<keyword evidence="4" id="KW-0645">Protease</keyword>